<proteinExistence type="inferred from homology"/>
<dbReference type="HAMAP" id="MF_00600">
    <property type="entry name" value="CH60"/>
    <property type="match status" value="1"/>
</dbReference>
<evidence type="ECO:0000256" key="8">
    <source>
        <dbReference type="RuleBase" id="RU000419"/>
    </source>
</evidence>
<comment type="subcellular location">
    <subcellularLocation>
        <location evidence="6">Cytoplasm</location>
    </subcellularLocation>
</comment>
<dbReference type="Gene3D" id="3.30.260.10">
    <property type="entry name" value="TCP-1-like chaperonin intermediate domain"/>
    <property type="match status" value="1"/>
</dbReference>
<protein>
    <recommendedName>
        <fullName evidence="6">Chaperonin GroEL</fullName>
        <ecNumber evidence="6">5.6.1.7</ecNumber>
    </recommendedName>
    <alternativeName>
        <fullName evidence="6">60 kDa chaperonin</fullName>
    </alternativeName>
    <alternativeName>
        <fullName evidence="6">Chaperonin-60</fullName>
        <shortName evidence="6">Cpn60</shortName>
    </alternativeName>
</protein>
<comment type="subunit">
    <text evidence="6 8">Forms a cylinder of 14 subunits composed of two heptameric rings stacked back-to-back. Interacts with the co-chaperonin GroES.</text>
</comment>
<comment type="function">
    <text evidence="6 8">Together with its co-chaperonin GroES, plays an essential role in assisting protein folding. The GroEL-GroES system forms a nano-cage that allows encapsulation of the non-native substrate proteins and provides a physical environment optimized to promote and accelerate protein folding.</text>
</comment>
<dbReference type="InterPro" id="IPR027413">
    <property type="entry name" value="GROEL-like_equatorial_sf"/>
</dbReference>
<feature type="binding site" evidence="6">
    <location>
        <position position="496"/>
    </location>
    <ligand>
        <name>ATP</name>
        <dbReference type="ChEBI" id="CHEBI:30616"/>
    </ligand>
</feature>
<dbReference type="InterPro" id="IPR027410">
    <property type="entry name" value="TCP-1-like_intermed_sf"/>
</dbReference>
<evidence type="ECO:0000256" key="2">
    <source>
        <dbReference type="ARBA" id="ARBA00022741"/>
    </source>
</evidence>
<dbReference type="GO" id="GO:0140662">
    <property type="term" value="F:ATP-dependent protein folding chaperone"/>
    <property type="evidence" value="ECO:0007669"/>
    <property type="project" value="InterPro"/>
</dbReference>
<keyword evidence="3 6" id="KW-0067">ATP-binding</keyword>
<dbReference type="GO" id="GO:0005524">
    <property type="term" value="F:ATP binding"/>
    <property type="evidence" value="ECO:0007669"/>
    <property type="project" value="UniProtKB-UniRule"/>
</dbReference>
<dbReference type="InterPro" id="IPR027409">
    <property type="entry name" value="GroEL-like_apical_dom_sf"/>
</dbReference>
<dbReference type="GO" id="GO:0016853">
    <property type="term" value="F:isomerase activity"/>
    <property type="evidence" value="ECO:0007669"/>
    <property type="project" value="UniProtKB-KW"/>
</dbReference>
<dbReference type="AlphaFoldDB" id="A0A143WP26"/>
<dbReference type="NCBIfam" id="NF009487">
    <property type="entry name" value="PRK12849.1"/>
    <property type="match status" value="1"/>
</dbReference>
<dbReference type="PANTHER" id="PTHR45633">
    <property type="entry name" value="60 KDA HEAT SHOCK PROTEIN, MITOCHONDRIAL"/>
    <property type="match status" value="1"/>
</dbReference>
<keyword evidence="6" id="KW-0963">Cytoplasm</keyword>
<comment type="similarity">
    <text evidence="1 6 7">Belongs to the chaperonin (HSP60) family.</text>
</comment>
<dbReference type="SUPFAM" id="SSF52029">
    <property type="entry name" value="GroEL apical domain-like"/>
    <property type="match status" value="1"/>
</dbReference>
<dbReference type="GO" id="GO:0005737">
    <property type="term" value="C:cytoplasm"/>
    <property type="evidence" value="ECO:0007669"/>
    <property type="project" value="UniProtKB-SubCell"/>
</dbReference>
<dbReference type="GO" id="GO:0051082">
    <property type="term" value="F:unfolded protein binding"/>
    <property type="evidence" value="ECO:0007669"/>
    <property type="project" value="UniProtKB-UniRule"/>
</dbReference>
<evidence type="ECO:0000256" key="6">
    <source>
        <dbReference type="HAMAP-Rule" id="MF_00600"/>
    </source>
</evidence>
<dbReference type="SUPFAM" id="SSF54849">
    <property type="entry name" value="GroEL-intermediate domain like"/>
    <property type="match status" value="1"/>
</dbReference>
<dbReference type="Proteomes" id="UP000075242">
    <property type="component" value="Chromosome I"/>
</dbReference>
<sequence>MPAKDVIFGDSARLRLMEGVNTLADAVKVTLGPKGRNVVLERSYSSPAVTKDGVTVAKDIELRDRLQNMGAQMVKEVAAKTSDNAGDGTTTATVLAQSIVREGMRYVASGINPMDIKRGIDQAVSSAVMELKKISRPCTTGKEIAQVGSVSANNDRAVGERIAEAMNKVGKEGVITVEDGKSLADELEVVEGMQFDRGYLSPYFINNPDRQVAILDSPYVLLCDKNISSLRDLLPIMEKAAKAGRPLLIVAEDVEGEALATLVVNNARGILKSAAVKAPGFGDRRKAMLQDIAILTGGHVVSEETGLTLEKITLSELGQAKRTEVAKDSTTIIDGAGDAKAINARIKHIRLQIEEAASDYDKEKLQERVAKLAGGVAVIRVGAATEVEMKEKKARVEDALHATRAAVEEGIVPGGGVALIRARNAISNLRGDNTDQDAGIRIVLRAMEEPLRQIVTNGGDEASVIASTVASGRSISYGYNAATRAYGDLMDAGVVDPTKVTRSALQNAASVAGLMLTTDVAVCDAPKREDATPTPPVHGGMDV</sequence>
<dbReference type="GO" id="GO:0042026">
    <property type="term" value="P:protein refolding"/>
    <property type="evidence" value="ECO:0007669"/>
    <property type="project" value="UniProtKB-UniRule"/>
</dbReference>
<dbReference type="NCBIfam" id="TIGR02348">
    <property type="entry name" value="GroEL"/>
    <property type="match status" value="1"/>
</dbReference>
<keyword evidence="2 6" id="KW-0547">Nucleotide-binding</keyword>
<keyword evidence="5 6" id="KW-0413">Isomerase</keyword>
<feature type="binding site" evidence="6">
    <location>
        <begin position="480"/>
        <end position="482"/>
    </location>
    <ligand>
        <name>ATP</name>
        <dbReference type="ChEBI" id="CHEBI:30616"/>
    </ligand>
</feature>
<dbReference type="NCBIfam" id="NF000592">
    <property type="entry name" value="PRK00013.1"/>
    <property type="match status" value="1"/>
</dbReference>
<evidence type="ECO:0000256" key="4">
    <source>
        <dbReference type="ARBA" id="ARBA00023186"/>
    </source>
</evidence>
<name>A0A143WP26_TREPR</name>
<reference evidence="10" key="1">
    <citation type="submission" date="2016-01" db="EMBL/GenBank/DDBJ databases">
        <authorList>
            <person name="Husnik F."/>
        </authorList>
    </citation>
    <scope>NUCLEOTIDE SEQUENCE [LARGE SCALE GENOMIC DNA]</scope>
</reference>
<dbReference type="InterPro" id="IPR002423">
    <property type="entry name" value="Cpn60/GroEL/TCP-1"/>
</dbReference>
<evidence type="ECO:0000313" key="10">
    <source>
        <dbReference type="Proteomes" id="UP000075242"/>
    </source>
</evidence>
<dbReference type="PROSITE" id="PS00296">
    <property type="entry name" value="CHAPERONINS_CPN60"/>
    <property type="match status" value="1"/>
</dbReference>
<feature type="binding site" evidence="6">
    <location>
        <position position="51"/>
    </location>
    <ligand>
        <name>ATP</name>
        <dbReference type="ChEBI" id="CHEBI:30616"/>
    </ligand>
</feature>
<evidence type="ECO:0000256" key="5">
    <source>
        <dbReference type="ARBA" id="ARBA00023235"/>
    </source>
</evidence>
<dbReference type="Gene3D" id="1.10.560.10">
    <property type="entry name" value="GroEL-like equatorial domain"/>
    <property type="match status" value="1"/>
</dbReference>
<dbReference type="NCBIfam" id="NF009488">
    <property type="entry name" value="PRK12850.1"/>
    <property type="match status" value="1"/>
</dbReference>
<dbReference type="Gene3D" id="3.50.7.10">
    <property type="entry name" value="GroEL"/>
    <property type="match status" value="1"/>
</dbReference>
<evidence type="ECO:0000256" key="7">
    <source>
        <dbReference type="RuleBase" id="RU000418"/>
    </source>
</evidence>
<dbReference type="FunFam" id="3.50.7.10:FF:000001">
    <property type="entry name" value="60 kDa chaperonin"/>
    <property type="match status" value="1"/>
</dbReference>
<accession>A0A143WP26</accession>
<feature type="binding site" evidence="6">
    <location>
        <begin position="87"/>
        <end position="91"/>
    </location>
    <ligand>
        <name>ATP</name>
        <dbReference type="ChEBI" id="CHEBI:30616"/>
    </ligand>
</feature>
<dbReference type="Pfam" id="PF00118">
    <property type="entry name" value="Cpn60_TCP1"/>
    <property type="match status" value="1"/>
</dbReference>
<gene>
    <name evidence="6 9" type="primary">groL</name>
    <name evidence="6" type="synonym">groEL</name>
    <name evidence="9" type="ORF">MHIR_TP00042</name>
</gene>
<dbReference type="EC" id="5.6.1.7" evidence="6"/>
<feature type="binding site" evidence="6">
    <location>
        <position position="415"/>
    </location>
    <ligand>
        <name>ATP</name>
        <dbReference type="ChEBI" id="CHEBI:30616"/>
    </ligand>
</feature>
<evidence type="ECO:0000256" key="3">
    <source>
        <dbReference type="ARBA" id="ARBA00022840"/>
    </source>
</evidence>
<dbReference type="PRINTS" id="PR00298">
    <property type="entry name" value="CHAPERONIN60"/>
</dbReference>
<evidence type="ECO:0000313" key="9">
    <source>
        <dbReference type="EMBL" id="CUX76678.1"/>
    </source>
</evidence>
<keyword evidence="4 6" id="KW-0143">Chaperone</keyword>
<evidence type="ECO:0000256" key="1">
    <source>
        <dbReference type="ARBA" id="ARBA00006607"/>
    </source>
</evidence>
<dbReference type="NCBIfam" id="NF009489">
    <property type="entry name" value="PRK12851.1"/>
    <property type="match status" value="1"/>
</dbReference>
<dbReference type="EMBL" id="LN999011">
    <property type="protein sequence ID" value="CUX76678.1"/>
    <property type="molecule type" value="Genomic_DNA"/>
</dbReference>
<feature type="binding site" evidence="6">
    <location>
        <begin position="30"/>
        <end position="33"/>
    </location>
    <ligand>
        <name>ATP</name>
        <dbReference type="ChEBI" id="CHEBI:30616"/>
    </ligand>
</feature>
<organism evidence="9 10">
    <name type="scientific">Tremblaya princeps</name>
    <dbReference type="NCBI Taxonomy" id="189385"/>
    <lineage>
        <taxon>Bacteria</taxon>
        <taxon>Pseudomonadati</taxon>
        <taxon>Pseudomonadota</taxon>
        <taxon>Betaproteobacteria</taxon>
        <taxon>Candidatus Tremblayella</taxon>
    </lineage>
</organism>
<dbReference type="CDD" id="cd03344">
    <property type="entry name" value="GroEL"/>
    <property type="match status" value="1"/>
</dbReference>
<dbReference type="SUPFAM" id="SSF48592">
    <property type="entry name" value="GroEL equatorial domain-like"/>
    <property type="match status" value="1"/>
</dbReference>
<dbReference type="InterPro" id="IPR018370">
    <property type="entry name" value="Chaperonin_Cpn60_CS"/>
</dbReference>
<dbReference type="InterPro" id="IPR001844">
    <property type="entry name" value="Cpn60/GroEL"/>
</dbReference>
<dbReference type="PATRIC" id="fig|189385.8.peg.52"/>